<evidence type="ECO:0000313" key="3">
    <source>
        <dbReference type="Proteomes" id="UP000600101"/>
    </source>
</evidence>
<protein>
    <recommendedName>
        <fullName evidence="4">DUF4760 domain-containing protein</fullName>
    </recommendedName>
</protein>
<sequence>MTQLAPAPDVGSLAAEVLRRARIKVPFWRILTGKRTVLVTTAVVVVAHALYLLRPHEPVAGEEDPVARVLATVAAGIAFAFTYVQWHLGREEASYDKYYDRMRLVNEHIDAAGREYARLRELAPKEEPASWLLDHHRNMITFAELDNLEYVLGKRRLNYVEDDLVERAVRTFRAQCAQAWFCEKVRFWTVQTELGYRPRTRAAARFLAGLDTEKNA</sequence>
<evidence type="ECO:0000256" key="1">
    <source>
        <dbReference type="SAM" id="Phobius"/>
    </source>
</evidence>
<dbReference type="Proteomes" id="UP000600101">
    <property type="component" value="Unassembled WGS sequence"/>
</dbReference>
<accession>A0A9X0R3J5</accession>
<evidence type="ECO:0000313" key="2">
    <source>
        <dbReference type="EMBL" id="MBC4017827.1"/>
    </source>
</evidence>
<proteinExistence type="predicted"/>
<evidence type="ECO:0008006" key="4">
    <source>
        <dbReference type="Google" id="ProtNLM"/>
    </source>
</evidence>
<keyword evidence="1" id="KW-0472">Membrane</keyword>
<dbReference type="RefSeq" id="WP_186772585.1">
    <property type="nucleotide sequence ID" value="NZ_JACOMF010000035.1"/>
</dbReference>
<comment type="caution">
    <text evidence="2">The sequence shown here is derived from an EMBL/GenBank/DDBJ whole genome shotgun (WGS) entry which is preliminary data.</text>
</comment>
<keyword evidence="1" id="KW-1133">Transmembrane helix</keyword>
<keyword evidence="3" id="KW-1185">Reference proteome</keyword>
<feature type="transmembrane region" description="Helical" evidence="1">
    <location>
        <begin position="65"/>
        <end position="84"/>
    </location>
</feature>
<dbReference type="EMBL" id="JACOMF010000035">
    <property type="protein sequence ID" value="MBC4017827.1"/>
    <property type="molecule type" value="Genomic_DNA"/>
</dbReference>
<name>A0A9X0R3J5_9PROT</name>
<feature type="transmembrane region" description="Helical" evidence="1">
    <location>
        <begin position="36"/>
        <end position="53"/>
    </location>
</feature>
<organism evidence="2 3">
    <name type="scientific">Siccirubricoccus deserti</name>
    <dbReference type="NCBI Taxonomy" id="2013562"/>
    <lineage>
        <taxon>Bacteria</taxon>
        <taxon>Pseudomonadati</taxon>
        <taxon>Pseudomonadota</taxon>
        <taxon>Alphaproteobacteria</taxon>
        <taxon>Acetobacterales</taxon>
        <taxon>Roseomonadaceae</taxon>
        <taxon>Siccirubricoccus</taxon>
    </lineage>
</organism>
<dbReference type="AlphaFoldDB" id="A0A9X0R3J5"/>
<keyword evidence="1" id="KW-0812">Transmembrane</keyword>
<reference evidence="2" key="1">
    <citation type="submission" date="2020-08" db="EMBL/GenBank/DDBJ databases">
        <authorList>
            <person name="Hu Y."/>
            <person name="Nguyen S.V."/>
            <person name="Li F."/>
            <person name="Fanning S."/>
        </authorList>
    </citation>
    <scope>NUCLEOTIDE SEQUENCE</scope>
    <source>
        <strain evidence="2">SYSU D8009</strain>
    </source>
</reference>
<gene>
    <name evidence="2" type="ORF">H7965_21215</name>
</gene>